<reference evidence="3 4" key="1">
    <citation type="submission" date="2023-08" db="EMBL/GenBank/DDBJ databases">
        <title>Black Yeasts Isolated from many extreme environments.</title>
        <authorList>
            <person name="Coleine C."/>
            <person name="Stajich J.E."/>
            <person name="Selbmann L."/>
        </authorList>
    </citation>
    <scope>NUCLEOTIDE SEQUENCE [LARGE SCALE GENOMIC DNA]</scope>
    <source>
        <strain evidence="3 4">CCFEE 5792</strain>
    </source>
</reference>
<evidence type="ECO:0000313" key="4">
    <source>
        <dbReference type="Proteomes" id="UP001358417"/>
    </source>
</evidence>
<comment type="caution">
    <text evidence="3">The sequence shown here is derived from an EMBL/GenBank/DDBJ whole genome shotgun (WGS) entry which is preliminary data.</text>
</comment>
<evidence type="ECO:0000313" key="3">
    <source>
        <dbReference type="EMBL" id="KAK5048308.1"/>
    </source>
</evidence>
<accession>A0AAV9N2H2</accession>
<feature type="transmembrane region" description="Helical" evidence="2">
    <location>
        <begin position="640"/>
        <end position="667"/>
    </location>
</feature>
<feature type="transmembrane region" description="Helical" evidence="2">
    <location>
        <begin position="228"/>
        <end position="246"/>
    </location>
</feature>
<dbReference type="Proteomes" id="UP001358417">
    <property type="component" value="Unassembled WGS sequence"/>
</dbReference>
<dbReference type="GeneID" id="89974152"/>
<dbReference type="AlphaFoldDB" id="A0AAV9N2H2"/>
<evidence type="ECO:0000256" key="1">
    <source>
        <dbReference type="SAM" id="MobiDB-lite"/>
    </source>
</evidence>
<sequence length="733" mass="81526">MDQNRQSPTRLPLRSAPAFRDLRNNIRLNELNHRQRTQPVEADRDAGSQTPYSRAAGSRSTFTTSQQSNINSRNESETNVLIQENNDIAAPLNGVQPASIIHEHRSSGGGGPMQHYSRRPIWDDIWLPLACIHGSMLLELCCLAVLISVYKVHGEKGLFSEPQGWRDQAQPSYILLNVPATWLTFVTSRAPQFAGMLAGPLMDLWAWKIAQSMVEASADVEENGLPTVYQFSLLIGIALASFDRLRRWTSYRSCRRQRKRAQRSPKLLNRAGLLLYLWLFLMGLTFAADTLIHYTTATIEFHKVSQSGNIQSQGRGLSQRCLTMDRIENYGWPCSLNNLESEDDYLQEHNEMLFLSHNSSETSEIHFFQSNVSNFAMLLPKTSTLSPYVDFRASTIGVETRCKPITYRCNLTSWGPSDLYSNFSCSPNFWGILGKTINQTDSDLSPLALKVGTNLFVAFFADEEFKTPYNTVGYNTTTGEPDSSAPIWTDDKLQNEVRVTFAARFASTAIRAGTDLSLDAGFYKGPNSVYDIILSCSYQSLQVNYTWFNGTIQDIAFEPVQNGTISEIWHGRHVPHSVTGESSSLQAILAQAAVQPSSTAFAQAWADLYSPVIMATVGGVMAGRANELQQERSPMLVVKLWIPALTSLVFCCLCYIVAGSILVYLALRTASLGDFSDARTRLGIYGIADWAASANMTRQTGMLCKEQKIENEALLVGFAGDATQGYHYVVQAN</sequence>
<protein>
    <submittedName>
        <fullName evidence="3">Uncharacterized protein</fullName>
    </submittedName>
</protein>
<organism evidence="3 4">
    <name type="scientific">Exophiala bonariae</name>
    <dbReference type="NCBI Taxonomy" id="1690606"/>
    <lineage>
        <taxon>Eukaryota</taxon>
        <taxon>Fungi</taxon>
        <taxon>Dikarya</taxon>
        <taxon>Ascomycota</taxon>
        <taxon>Pezizomycotina</taxon>
        <taxon>Eurotiomycetes</taxon>
        <taxon>Chaetothyriomycetidae</taxon>
        <taxon>Chaetothyriales</taxon>
        <taxon>Herpotrichiellaceae</taxon>
        <taxon>Exophiala</taxon>
    </lineage>
</organism>
<keyword evidence="2" id="KW-0812">Transmembrane</keyword>
<evidence type="ECO:0000256" key="2">
    <source>
        <dbReference type="SAM" id="Phobius"/>
    </source>
</evidence>
<feature type="region of interest" description="Disordered" evidence="1">
    <location>
        <begin position="28"/>
        <end position="76"/>
    </location>
</feature>
<keyword evidence="2" id="KW-1133">Transmembrane helix</keyword>
<keyword evidence="4" id="KW-1185">Reference proteome</keyword>
<gene>
    <name evidence="3" type="ORF">LTR84_005978</name>
</gene>
<keyword evidence="2" id="KW-0472">Membrane</keyword>
<dbReference type="RefSeq" id="XP_064703766.1">
    <property type="nucleotide sequence ID" value="XM_064849542.1"/>
</dbReference>
<dbReference type="EMBL" id="JAVRRD010000022">
    <property type="protein sequence ID" value="KAK5048308.1"/>
    <property type="molecule type" value="Genomic_DNA"/>
</dbReference>
<proteinExistence type="predicted"/>
<name>A0AAV9N2H2_9EURO</name>
<feature type="transmembrane region" description="Helical" evidence="2">
    <location>
        <begin position="267"/>
        <end position="288"/>
    </location>
</feature>
<feature type="compositionally biased region" description="Polar residues" evidence="1">
    <location>
        <begin position="47"/>
        <end position="76"/>
    </location>
</feature>
<feature type="transmembrane region" description="Helical" evidence="2">
    <location>
        <begin position="125"/>
        <end position="150"/>
    </location>
</feature>